<organism evidence="4 5">
    <name type="scientific">Tamaricihabitans halophyticus</name>
    <dbReference type="NCBI Taxonomy" id="1262583"/>
    <lineage>
        <taxon>Bacteria</taxon>
        <taxon>Bacillati</taxon>
        <taxon>Actinomycetota</taxon>
        <taxon>Actinomycetes</taxon>
        <taxon>Pseudonocardiales</taxon>
        <taxon>Pseudonocardiaceae</taxon>
        <taxon>Tamaricihabitans</taxon>
    </lineage>
</organism>
<dbReference type="SUPFAM" id="SSF54211">
    <property type="entry name" value="Ribosomal protein S5 domain 2-like"/>
    <property type="match status" value="1"/>
</dbReference>
<dbReference type="InterPro" id="IPR001478">
    <property type="entry name" value="PDZ"/>
</dbReference>
<keyword evidence="2" id="KW-1133">Transmembrane helix</keyword>
<dbReference type="AlphaFoldDB" id="A0A4V2SRM5"/>
<keyword evidence="2" id="KW-0472">Membrane</keyword>
<feature type="domain" description="PDZ" evidence="3">
    <location>
        <begin position="160"/>
        <end position="231"/>
    </location>
</feature>
<feature type="region of interest" description="Disordered" evidence="1">
    <location>
        <begin position="14"/>
        <end position="36"/>
    </location>
</feature>
<dbReference type="PANTHER" id="PTHR10046">
    <property type="entry name" value="ATP DEPENDENT LON PROTEASE FAMILY MEMBER"/>
    <property type="match status" value="1"/>
</dbReference>
<reference evidence="4 5" key="1">
    <citation type="submission" date="2019-03" db="EMBL/GenBank/DDBJ databases">
        <title>Genomic Encyclopedia of Type Strains, Phase IV (KMG-IV): sequencing the most valuable type-strain genomes for metagenomic binning, comparative biology and taxonomic classification.</title>
        <authorList>
            <person name="Goeker M."/>
        </authorList>
    </citation>
    <scope>NUCLEOTIDE SEQUENCE [LARGE SCALE GENOMIC DNA]</scope>
    <source>
        <strain evidence="4 5">DSM 45765</strain>
    </source>
</reference>
<evidence type="ECO:0000256" key="2">
    <source>
        <dbReference type="SAM" id="Phobius"/>
    </source>
</evidence>
<dbReference type="SMART" id="SM00228">
    <property type="entry name" value="PDZ"/>
    <property type="match status" value="1"/>
</dbReference>
<dbReference type="GO" id="GO:0030163">
    <property type="term" value="P:protein catabolic process"/>
    <property type="evidence" value="ECO:0007669"/>
    <property type="project" value="InterPro"/>
</dbReference>
<keyword evidence="5" id="KW-1185">Reference proteome</keyword>
<sequence>MSLRLSRPKVVRCSPVTARSKDQPQDDPQRAAPRRERRLTRRGWTVLLSFVLLLAFGLLGAFVRVPYVGLGPGPTFDTLGESEGVPVVTVQGPVRTYETSGELRMTTVSLSDEVTLFGALGMWASGRYALDPREQYFKPGQTQEEVEQENTEQFQSSQGQAETAALRELGKPVKVYADQVVRDGPAADAIEAGDELVEVHGSQIDEAADVVKALEDTKPGDRVSLTVRTDGQQERTISVRLAERPEDIGGDFGYLGLTPVDRADVNFDISIKLEDIGGPSAGLMFALAIMDRLQPEDLVDGKHVAGTGEINSAGKVGEIGGISFKLVAAREAGAEAFLVPAGNCAEAKGNAPDGLELIKVGNLGEAVDALAALRAGDPIPKC</sequence>
<dbReference type="InterPro" id="IPR014721">
    <property type="entry name" value="Ribsml_uS5_D2-typ_fold_subgr"/>
</dbReference>
<dbReference type="GO" id="GO:0004176">
    <property type="term" value="F:ATP-dependent peptidase activity"/>
    <property type="evidence" value="ECO:0007669"/>
    <property type="project" value="InterPro"/>
</dbReference>
<dbReference type="GO" id="GO:0006508">
    <property type="term" value="P:proteolysis"/>
    <property type="evidence" value="ECO:0007669"/>
    <property type="project" value="InterPro"/>
</dbReference>
<dbReference type="GO" id="GO:0005524">
    <property type="term" value="F:ATP binding"/>
    <property type="evidence" value="ECO:0007669"/>
    <property type="project" value="InterPro"/>
</dbReference>
<keyword evidence="2" id="KW-0812">Transmembrane</keyword>
<name>A0A4V2SRM5_9PSEU</name>
<dbReference type="Gene3D" id="3.30.230.10">
    <property type="match status" value="1"/>
</dbReference>
<dbReference type="GO" id="GO:0004252">
    <property type="term" value="F:serine-type endopeptidase activity"/>
    <property type="evidence" value="ECO:0007669"/>
    <property type="project" value="InterPro"/>
</dbReference>
<dbReference type="Pfam" id="PF05362">
    <property type="entry name" value="Lon_C"/>
    <property type="match status" value="1"/>
</dbReference>
<dbReference type="EMBL" id="SLXQ01000021">
    <property type="protein sequence ID" value="TCP43636.1"/>
    <property type="molecule type" value="Genomic_DNA"/>
</dbReference>
<proteinExistence type="predicted"/>
<dbReference type="Proteomes" id="UP000294911">
    <property type="component" value="Unassembled WGS sequence"/>
</dbReference>
<evidence type="ECO:0000313" key="5">
    <source>
        <dbReference type="Proteomes" id="UP000294911"/>
    </source>
</evidence>
<dbReference type="InterPro" id="IPR020568">
    <property type="entry name" value="Ribosomal_Su5_D2-typ_SF"/>
</dbReference>
<evidence type="ECO:0000256" key="1">
    <source>
        <dbReference type="SAM" id="MobiDB-lite"/>
    </source>
</evidence>
<evidence type="ECO:0000313" key="4">
    <source>
        <dbReference type="EMBL" id="TCP43636.1"/>
    </source>
</evidence>
<dbReference type="InterPro" id="IPR008269">
    <property type="entry name" value="Lon_proteolytic"/>
</dbReference>
<protein>
    <submittedName>
        <fullName evidence="4">PDZ domain-containing protein</fullName>
    </submittedName>
</protein>
<dbReference type="OrthoDB" id="2356897at2"/>
<evidence type="ECO:0000259" key="3">
    <source>
        <dbReference type="SMART" id="SM00228"/>
    </source>
</evidence>
<feature type="transmembrane region" description="Helical" evidence="2">
    <location>
        <begin position="44"/>
        <end position="63"/>
    </location>
</feature>
<feature type="compositionally biased region" description="Basic and acidic residues" evidence="1">
    <location>
        <begin position="19"/>
        <end position="29"/>
    </location>
</feature>
<dbReference type="InterPro" id="IPR027065">
    <property type="entry name" value="Lon_Prtase"/>
</dbReference>
<dbReference type="SUPFAM" id="SSF50156">
    <property type="entry name" value="PDZ domain-like"/>
    <property type="match status" value="1"/>
</dbReference>
<gene>
    <name evidence="4" type="ORF">EV191_12133</name>
</gene>
<dbReference type="Pfam" id="PF13180">
    <property type="entry name" value="PDZ_2"/>
    <property type="match status" value="1"/>
</dbReference>
<comment type="caution">
    <text evidence="4">The sequence shown here is derived from an EMBL/GenBank/DDBJ whole genome shotgun (WGS) entry which is preliminary data.</text>
</comment>
<accession>A0A4V2SRM5</accession>
<dbReference type="InterPro" id="IPR036034">
    <property type="entry name" value="PDZ_sf"/>
</dbReference>